<feature type="domain" description="SnoaL-like" evidence="1">
    <location>
        <begin position="24"/>
        <end position="125"/>
    </location>
</feature>
<accession>A0ABV4BRX0</accession>
<sequence>MENDKKAILSIVEEMSKSMTGAQSTKHWADNAMWFDIAPFASKGVKPAKKAFDDAFGQLKTCKIEILETETYINGDMGVVCMVQRWNTATKDGTVNPPMLVRQTDCFEKQDGEWKVIHEHTSVPVAEWDGKVVTD</sequence>
<evidence type="ECO:0000259" key="1">
    <source>
        <dbReference type="Pfam" id="PF13474"/>
    </source>
</evidence>
<gene>
    <name evidence="2" type="ORF">AB8U03_15240</name>
</gene>
<dbReference type="InterPro" id="IPR032710">
    <property type="entry name" value="NTF2-like_dom_sf"/>
</dbReference>
<name>A0ABV4BRX0_9CLOT</name>
<reference evidence="2 3" key="1">
    <citation type="submission" date="2024-08" db="EMBL/GenBank/DDBJ databases">
        <title>Clostridium lapicellarii sp. nov., and Clostridium renhuaiense sp. nov., two species isolated from the mud in a fermentation cellar used for producing sauce-flavour Chinese liquors.</title>
        <authorList>
            <person name="Yang F."/>
            <person name="Wang H."/>
            <person name="Chen L.Q."/>
            <person name="Zhou N."/>
            <person name="Lu J.J."/>
            <person name="Pu X.X."/>
            <person name="Wan B."/>
            <person name="Wang L."/>
            <person name="Liu S.J."/>
        </authorList>
    </citation>
    <scope>NUCLEOTIDE SEQUENCE [LARGE SCALE GENOMIC DNA]</scope>
    <source>
        <strain evidence="2 3">MT-5</strain>
    </source>
</reference>
<organism evidence="2 3">
    <name type="scientific">Clostridium moutaii</name>
    <dbReference type="NCBI Taxonomy" id="3240932"/>
    <lineage>
        <taxon>Bacteria</taxon>
        <taxon>Bacillati</taxon>
        <taxon>Bacillota</taxon>
        <taxon>Clostridia</taxon>
        <taxon>Eubacteriales</taxon>
        <taxon>Clostridiaceae</taxon>
        <taxon>Clostridium</taxon>
    </lineage>
</organism>
<dbReference type="EMBL" id="JBGEWD010000020">
    <property type="protein sequence ID" value="MEY8001524.1"/>
    <property type="molecule type" value="Genomic_DNA"/>
</dbReference>
<dbReference type="Proteomes" id="UP001564657">
    <property type="component" value="Unassembled WGS sequence"/>
</dbReference>
<dbReference type="RefSeq" id="WP_369705419.1">
    <property type="nucleotide sequence ID" value="NZ_JBGEWD010000020.1"/>
</dbReference>
<dbReference type="InterPro" id="IPR037401">
    <property type="entry name" value="SnoaL-like"/>
</dbReference>
<dbReference type="SUPFAM" id="SSF54427">
    <property type="entry name" value="NTF2-like"/>
    <property type="match status" value="1"/>
</dbReference>
<protein>
    <submittedName>
        <fullName evidence="2">Nuclear transport factor 2 family protein</fullName>
    </submittedName>
</protein>
<evidence type="ECO:0000313" key="3">
    <source>
        <dbReference type="Proteomes" id="UP001564657"/>
    </source>
</evidence>
<keyword evidence="3" id="KW-1185">Reference proteome</keyword>
<proteinExistence type="predicted"/>
<dbReference type="Gene3D" id="3.10.450.50">
    <property type="match status" value="1"/>
</dbReference>
<dbReference type="Pfam" id="PF13474">
    <property type="entry name" value="SnoaL_3"/>
    <property type="match status" value="1"/>
</dbReference>
<comment type="caution">
    <text evidence="2">The sequence shown here is derived from an EMBL/GenBank/DDBJ whole genome shotgun (WGS) entry which is preliminary data.</text>
</comment>
<evidence type="ECO:0000313" key="2">
    <source>
        <dbReference type="EMBL" id="MEY8001524.1"/>
    </source>
</evidence>